<gene>
    <name evidence="1" type="ORF">B5C34_02505</name>
</gene>
<name>A0A219B2M6_9SPHN</name>
<evidence type="ECO:0000313" key="1">
    <source>
        <dbReference type="EMBL" id="OWV32434.1"/>
    </source>
</evidence>
<dbReference type="PROSITE" id="PS51257">
    <property type="entry name" value="PROKAR_LIPOPROTEIN"/>
    <property type="match status" value="1"/>
</dbReference>
<organism evidence="1 2">
    <name type="scientific">Pacificimonas flava</name>
    <dbReference type="NCBI Taxonomy" id="1234595"/>
    <lineage>
        <taxon>Bacteria</taxon>
        <taxon>Pseudomonadati</taxon>
        <taxon>Pseudomonadota</taxon>
        <taxon>Alphaproteobacteria</taxon>
        <taxon>Sphingomonadales</taxon>
        <taxon>Sphingosinicellaceae</taxon>
        <taxon>Pacificimonas</taxon>
    </lineage>
</organism>
<proteinExistence type="predicted"/>
<dbReference type="OrthoDB" id="7425063at2"/>
<sequence length="207" mass="21822">MRLVLLPVLLAPLILAGCGLNRNPLRVERSACPAVGVLEYAGEATLFSPAGSRDADAIDVTAAITNVRSTCFEQSDTIVSNATYEVVATRMQAAGARTVTLPVFSAVVRGGDRLLSKDIGSVTLQFADGALTASAQSSAQSSIARSAATLPDDINREIDRRRKPGDPDAAIDPLARPEVRNAVREATFEVLLGFNLDEPALAYNVAK</sequence>
<evidence type="ECO:0000313" key="2">
    <source>
        <dbReference type="Proteomes" id="UP000198462"/>
    </source>
</evidence>
<comment type="caution">
    <text evidence="1">The sequence shown here is derived from an EMBL/GenBank/DDBJ whole genome shotgun (WGS) entry which is preliminary data.</text>
</comment>
<protein>
    <recommendedName>
        <fullName evidence="3">Lipoprotein</fullName>
    </recommendedName>
</protein>
<reference evidence="2" key="1">
    <citation type="submission" date="2017-05" db="EMBL/GenBank/DDBJ databases">
        <authorList>
            <person name="Lin X."/>
        </authorList>
    </citation>
    <scope>NUCLEOTIDE SEQUENCE [LARGE SCALE GENOMIC DNA]</scope>
    <source>
        <strain evidence="2">JLT2012</strain>
    </source>
</reference>
<dbReference type="EMBL" id="NFZT01000001">
    <property type="protein sequence ID" value="OWV32434.1"/>
    <property type="molecule type" value="Genomic_DNA"/>
</dbReference>
<accession>A0A219B2M6</accession>
<keyword evidence="2" id="KW-1185">Reference proteome</keyword>
<dbReference type="RefSeq" id="WP_088711230.1">
    <property type="nucleotide sequence ID" value="NZ_NFZT01000001.1"/>
</dbReference>
<dbReference type="Proteomes" id="UP000198462">
    <property type="component" value="Unassembled WGS sequence"/>
</dbReference>
<evidence type="ECO:0008006" key="3">
    <source>
        <dbReference type="Google" id="ProtNLM"/>
    </source>
</evidence>
<dbReference type="AlphaFoldDB" id="A0A219B2M6"/>